<accession>A0A0K1QD85</accession>
<dbReference type="EMBL" id="CP012333">
    <property type="protein sequence ID" value="AKV03693.1"/>
    <property type="molecule type" value="Genomic_DNA"/>
</dbReference>
<proteinExistence type="predicted"/>
<sequence>MDTAADCPRVALPQARARSASFTIIDERVDAAPDPSEKDVGASIMASTSVELALKQNYASGPLLPTRFGTTLGVLEKTSFGQGPRGTMRGQDLRLALTLSLDDDACVAFALDFARQGAVVTGTAHGPSAPLLRWALHALATALKCTLHDAELGEDVTPDADAHRAGAIAYLTAYESDVKASRKQHLLRRRSERAGDGAETSTEGAELLAWLAKEEHIALSDSADDLRALADQLPLEDPAGLYEMLIDTDAVDDVFVSEKELKSLVARFRARTTPQH</sequence>
<protein>
    <submittedName>
        <fullName evidence="1">Uncharacterized protein</fullName>
    </submittedName>
</protein>
<evidence type="ECO:0000313" key="2">
    <source>
        <dbReference type="Proteomes" id="UP000064967"/>
    </source>
</evidence>
<name>A0A0K1QD85_9BACT</name>
<evidence type="ECO:0000313" key="1">
    <source>
        <dbReference type="EMBL" id="AKV03693.1"/>
    </source>
</evidence>
<dbReference type="AlphaFoldDB" id="A0A0K1QD85"/>
<keyword evidence="2" id="KW-1185">Reference proteome</keyword>
<dbReference type="Proteomes" id="UP000064967">
    <property type="component" value="Chromosome"/>
</dbReference>
<dbReference type="KEGG" id="llu:AKJ09_10356"/>
<dbReference type="STRING" id="1391654.AKJ09_10356"/>
<gene>
    <name evidence="1" type="ORF">AKJ09_10356</name>
</gene>
<reference evidence="1 2" key="1">
    <citation type="submission" date="2015-08" db="EMBL/GenBank/DDBJ databases">
        <authorList>
            <person name="Babu N.S."/>
            <person name="Beckwith C.J."/>
            <person name="Beseler K.G."/>
            <person name="Brison A."/>
            <person name="Carone J.V."/>
            <person name="Caskin T.P."/>
            <person name="Diamond M."/>
            <person name="Durham M.E."/>
            <person name="Foxe J.M."/>
            <person name="Go M."/>
            <person name="Henderson B.A."/>
            <person name="Jones I.B."/>
            <person name="McGettigan J.A."/>
            <person name="Micheletti S.J."/>
            <person name="Nasrallah M.E."/>
            <person name="Ortiz D."/>
            <person name="Piller C.R."/>
            <person name="Privatt S.R."/>
            <person name="Schneider S.L."/>
            <person name="Sharp S."/>
            <person name="Smith T.C."/>
            <person name="Stanton J.D."/>
            <person name="Ullery H.E."/>
            <person name="Wilson R.J."/>
            <person name="Serrano M.G."/>
            <person name="Buck G."/>
            <person name="Lee V."/>
            <person name="Wang Y."/>
            <person name="Carvalho R."/>
            <person name="Voegtly L."/>
            <person name="Shi R."/>
            <person name="Duckworth R."/>
            <person name="Johnson A."/>
            <person name="Loviza R."/>
            <person name="Walstead R."/>
            <person name="Shah Z."/>
            <person name="Kiflezghi M."/>
            <person name="Wade K."/>
            <person name="Ball S.L."/>
            <person name="Bradley K.W."/>
            <person name="Asai D.J."/>
            <person name="Bowman C.A."/>
            <person name="Russell D.A."/>
            <person name="Pope W.H."/>
            <person name="Jacobs-Sera D."/>
            <person name="Hendrix R.W."/>
            <person name="Hatfull G.F."/>
        </authorList>
    </citation>
    <scope>NUCLEOTIDE SEQUENCE [LARGE SCALE GENOMIC DNA]</scope>
    <source>
        <strain evidence="1 2">DSM 27648</strain>
    </source>
</reference>
<organism evidence="1 2">
    <name type="scientific">Labilithrix luteola</name>
    <dbReference type="NCBI Taxonomy" id="1391654"/>
    <lineage>
        <taxon>Bacteria</taxon>
        <taxon>Pseudomonadati</taxon>
        <taxon>Myxococcota</taxon>
        <taxon>Polyangia</taxon>
        <taxon>Polyangiales</taxon>
        <taxon>Labilitrichaceae</taxon>
        <taxon>Labilithrix</taxon>
    </lineage>
</organism>